<keyword evidence="4 10" id="KW-0812">Transmembrane</keyword>
<dbReference type="SMART" id="SM01091">
    <property type="entry name" value="CorC_HlyC"/>
    <property type="match status" value="1"/>
</dbReference>
<keyword evidence="8 10" id="KW-0472">Membrane</keyword>
<comment type="caution">
    <text evidence="14">The sequence shown here is derived from an EMBL/GenBank/DDBJ whole genome shotgun (WGS) entry which is preliminary data.</text>
</comment>
<organism evidence="14 15">
    <name type="scientific">Bacillus infantis</name>
    <dbReference type="NCBI Taxonomy" id="324767"/>
    <lineage>
        <taxon>Bacteria</taxon>
        <taxon>Bacillati</taxon>
        <taxon>Bacillota</taxon>
        <taxon>Bacilli</taxon>
        <taxon>Bacillales</taxon>
        <taxon>Bacillaceae</taxon>
        <taxon>Bacillus</taxon>
    </lineage>
</organism>
<dbReference type="Pfam" id="PF00571">
    <property type="entry name" value="CBS"/>
    <property type="match status" value="2"/>
</dbReference>
<dbReference type="CDD" id="cd04590">
    <property type="entry name" value="CBS_pair_CorC_HlyC_assoc"/>
    <property type="match status" value="1"/>
</dbReference>
<keyword evidence="6 10" id="KW-1133">Transmembrane helix</keyword>
<evidence type="ECO:0000256" key="11">
    <source>
        <dbReference type="SAM" id="Phobius"/>
    </source>
</evidence>
<feature type="domain" description="CBS" evidence="12">
    <location>
        <begin position="287"/>
        <end position="344"/>
    </location>
</feature>
<dbReference type="AlphaFoldDB" id="A0A5D4QRE2"/>
<evidence type="ECO:0000259" key="13">
    <source>
        <dbReference type="PROSITE" id="PS51846"/>
    </source>
</evidence>
<dbReference type="InterPro" id="IPR036318">
    <property type="entry name" value="FAD-bd_PCMH-like_sf"/>
</dbReference>
<evidence type="ECO:0000256" key="9">
    <source>
        <dbReference type="PROSITE-ProRule" id="PRU00703"/>
    </source>
</evidence>
<dbReference type="Pfam" id="PF03471">
    <property type="entry name" value="CorC_HlyC"/>
    <property type="match status" value="1"/>
</dbReference>
<evidence type="ECO:0000313" key="14">
    <source>
        <dbReference type="EMBL" id="TYS39968.1"/>
    </source>
</evidence>
<dbReference type="RefSeq" id="WP_148977233.1">
    <property type="nucleotide sequence ID" value="NZ_JBNIKU010000011.1"/>
</dbReference>
<evidence type="ECO:0000256" key="8">
    <source>
        <dbReference type="ARBA" id="ARBA00023136"/>
    </source>
</evidence>
<comment type="similarity">
    <text evidence="2">Belongs to the UPF0053 family.</text>
</comment>
<evidence type="ECO:0000259" key="12">
    <source>
        <dbReference type="PROSITE" id="PS51371"/>
    </source>
</evidence>
<evidence type="ECO:0000256" key="1">
    <source>
        <dbReference type="ARBA" id="ARBA00004651"/>
    </source>
</evidence>
<dbReference type="EMBL" id="VTER01000027">
    <property type="protein sequence ID" value="TYS39968.1"/>
    <property type="molecule type" value="Genomic_DNA"/>
</dbReference>
<dbReference type="Pfam" id="PF01595">
    <property type="entry name" value="CNNM"/>
    <property type="match status" value="1"/>
</dbReference>
<evidence type="ECO:0000256" key="7">
    <source>
        <dbReference type="ARBA" id="ARBA00023122"/>
    </source>
</evidence>
<dbReference type="PANTHER" id="PTHR43099:SF2">
    <property type="entry name" value="UPF0053 PROTEIN YRKA"/>
    <property type="match status" value="1"/>
</dbReference>
<name>A0A5D4QRE2_9BACI</name>
<comment type="subcellular location">
    <subcellularLocation>
        <location evidence="1">Cell membrane</location>
        <topology evidence="1">Multi-pass membrane protein</topology>
    </subcellularLocation>
</comment>
<dbReference type="InterPro" id="IPR044751">
    <property type="entry name" value="Ion_transp-like_CBS"/>
</dbReference>
<dbReference type="SMART" id="SM00116">
    <property type="entry name" value="CBS"/>
    <property type="match status" value="2"/>
</dbReference>
<dbReference type="Gene3D" id="3.30.465.10">
    <property type="match status" value="1"/>
</dbReference>
<feature type="transmembrane region" description="Helical" evidence="11">
    <location>
        <begin position="97"/>
        <end position="118"/>
    </location>
</feature>
<evidence type="ECO:0000256" key="4">
    <source>
        <dbReference type="ARBA" id="ARBA00022692"/>
    </source>
</evidence>
<dbReference type="InterPro" id="IPR000644">
    <property type="entry name" value="CBS_dom"/>
</dbReference>
<dbReference type="PANTHER" id="PTHR43099">
    <property type="entry name" value="UPF0053 PROTEIN YRKA"/>
    <property type="match status" value="1"/>
</dbReference>
<keyword evidence="7 9" id="KW-0129">CBS domain</keyword>
<dbReference type="GO" id="GO:0005886">
    <property type="term" value="C:plasma membrane"/>
    <property type="evidence" value="ECO:0007669"/>
    <property type="project" value="UniProtKB-SubCell"/>
</dbReference>
<evidence type="ECO:0000256" key="5">
    <source>
        <dbReference type="ARBA" id="ARBA00022737"/>
    </source>
</evidence>
<evidence type="ECO:0000256" key="6">
    <source>
        <dbReference type="ARBA" id="ARBA00022989"/>
    </source>
</evidence>
<keyword evidence="3" id="KW-1003">Cell membrane</keyword>
<evidence type="ECO:0000256" key="10">
    <source>
        <dbReference type="PROSITE-ProRule" id="PRU01193"/>
    </source>
</evidence>
<dbReference type="SUPFAM" id="SSF56176">
    <property type="entry name" value="FAD-binding/transporter-associated domain-like"/>
    <property type="match status" value="1"/>
</dbReference>
<feature type="transmembrane region" description="Helical" evidence="11">
    <location>
        <begin position="58"/>
        <end position="77"/>
    </location>
</feature>
<dbReference type="InterPro" id="IPR016169">
    <property type="entry name" value="FAD-bd_PCMH_sub2"/>
</dbReference>
<dbReference type="GO" id="GO:0050660">
    <property type="term" value="F:flavin adenine dinucleotide binding"/>
    <property type="evidence" value="ECO:0007669"/>
    <property type="project" value="InterPro"/>
</dbReference>
<dbReference type="InterPro" id="IPR002550">
    <property type="entry name" value="CNNM"/>
</dbReference>
<gene>
    <name evidence="14" type="ORF">FZD51_25555</name>
</gene>
<feature type="domain" description="CNNM transmembrane" evidence="13">
    <location>
        <begin position="1"/>
        <end position="201"/>
    </location>
</feature>
<evidence type="ECO:0000313" key="15">
    <source>
        <dbReference type="Proteomes" id="UP000322139"/>
    </source>
</evidence>
<dbReference type="PROSITE" id="PS51846">
    <property type="entry name" value="CNNM"/>
    <property type="match status" value="1"/>
</dbReference>
<feature type="transmembrane region" description="Helical" evidence="11">
    <location>
        <begin position="6"/>
        <end position="27"/>
    </location>
</feature>
<dbReference type="FunFam" id="3.10.580.10:FF:000002">
    <property type="entry name" value="Magnesium/cobalt efflux protein CorC"/>
    <property type="match status" value="1"/>
</dbReference>
<dbReference type="InterPro" id="IPR046342">
    <property type="entry name" value="CBS_dom_sf"/>
</dbReference>
<dbReference type="InterPro" id="IPR051676">
    <property type="entry name" value="UPF0053_domain"/>
</dbReference>
<dbReference type="Gene3D" id="3.10.580.10">
    <property type="entry name" value="CBS-domain"/>
    <property type="match status" value="1"/>
</dbReference>
<proteinExistence type="inferred from homology"/>
<accession>A0A5D4QRE2</accession>
<evidence type="ECO:0000256" key="3">
    <source>
        <dbReference type="ARBA" id="ARBA00022475"/>
    </source>
</evidence>
<dbReference type="Proteomes" id="UP000322139">
    <property type="component" value="Unassembled WGS sequence"/>
</dbReference>
<dbReference type="PROSITE" id="PS51371">
    <property type="entry name" value="CBS"/>
    <property type="match status" value="2"/>
</dbReference>
<sequence>MDILNLVIIAILIAFTAFFVASEFAIIRVRSSRIDQLIEEGSSSALAAKKVITNLDGYLSACQLGITVTALGIGWLGEPTVEHILRPVLTNLSIPESVSHILSFSIAFGFITFLHVVIGELAPKTLAIQKAEWITLAFSRPLIGFYRIMYPFIWALNGSARLITGFFGLKPASEHDLAHSEEELRIILSESYKSGEINQSEFKYVNKIFEFDNRIAKEIMVPRTEIVSLAKDDTLETFLQLVHDEKFTRYPIIDGDKDHIIGMVNIKEIITDFIKDREITSKTLEAYTRPIIRVIDTIPIHDLLVKMQKDRIHMAILMDEYGGTSGLVTVEDIIEEIVGDIRDEFDNDEVPTVRKMDEGHFIFDSKVLVSEVNDLLGLEINDEDVDTMGGWILTENYEAKQGDTIHLDSYDFTILEMEEHHIKYIEVKKLQEQAEPFEQQTEQILLAKSEVLS</sequence>
<evidence type="ECO:0000256" key="2">
    <source>
        <dbReference type="ARBA" id="ARBA00006337"/>
    </source>
</evidence>
<feature type="domain" description="CBS" evidence="12">
    <location>
        <begin position="220"/>
        <end position="279"/>
    </location>
</feature>
<keyword evidence="5" id="KW-0677">Repeat</keyword>
<dbReference type="InterPro" id="IPR005170">
    <property type="entry name" value="Transptr-assoc_dom"/>
</dbReference>
<dbReference type="SUPFAM" id="SSF54631">
    <property type="entry name" value="CBS-domain pair"/>
    <property type="match status" value="1"/>
</dbReference>
<reference evidence="14 15" key="1">
    <citation type="submission" date="2019-08" db="EMBL/GenBank/DDBJ databases">
        <title>Bacillus genomes from the desert of Cuatro Cienegas, Coahuila.</title>
        <authorList>
            <person name="Olmedo-Alvarez G."/>
        </authorList>
    </citation>
    <scope>NUCLEOTIDE SEQUENCE [LARGE SCALE GENOMIC DNA]</scope>
    <source>
        <strain evidence="14 15">CH446_14T</strain>
    </source>
</reference>
<protein>
    <submittedName>
        <fullName evidence="14">HlyC/CorC family transporter</fullName>
    </submittedName>
</protein>